<dbReference type="PANTHER" id="PTHR10271:SF29">
    <property type="entry name" value="INTERFERON-INDUCED PROTEIN WITH TETRATRICOPEPTIDE REPEATS-RELATED"/>
    <property type="match status" value="1"/>
</dbReference>
<keyword evidence="2 4" id="KW-0802">TPR repeat</keyword>
<dbReference type="SMART" id="SM00028">
    <property type="entry name" value="TPR"/>
    <property type="match status" value="5"/>
</dbReference>
<reference evidence="5 6" key="1">
    <citation type="submission" date="2018-03" db="EMBL/GenBank/DDBJ databases">
        <title>Finding Nemo's genes: A chromosome-scale reference assembly of the genome of the orange clownfish Amphiprion percula.</title>
        <authorList>
            <person name="Lehmann R."/>
        </authorList>
    </citation>
    <scope>NUCLEOTIDE SEQUENCE</scope>
</reference>
<dbReference type="Ensembl" id="ENSAPET00000012904.1">
    <property type="protein sequence ID" value="ENSAPEP00000012567.1"/>
    <property type="gene ID" value="ENSAPEG00000008902.1"/>
</dbReference>
<accession>A0A3P8SK82</accession>
<reference evidence="5" key="3">
    <citation type="submission" date="2025-09" db="UniProtKB">
        <authorList>
            <consortium name="Ensembl"/>
        </authorList>
    </citation>
    <scope>IDENTIFICATION</scope>
</reference>
<sequence length="426" mass="49079">MGPDPDRAEELRCRLQQLQSCFTWSLKEEDLQLDDLNRQLQHDIHLQLGQRGATAHYCRLLAYVRYLQGRPQEALALLSQSEDRTRECYGDDSERRLIVTYGDMAWIHYHHGDQKQAESYCSRVQHILVKHPSGSSELLPEVLGEKGWTLLKFSKSLYPAAIECFRGALLLQPDHWEWNTGLAIALYRTEPHLVRFSCHSLATKQLRRALKFSPDDSVLLALLALKLVQQHKYHEAEALVEQALVGPDDDQVIRYVAKYLRMQDQLDQSIDLLHRALKGRSQSAFIHHQLGLCYLRKKKNLLLSGSGCGSSELQQWRRLSIHHLEEAVRLKNGLKSAKADLALQYAEESDMTRYYNTYSQPKLKLMAERRLRKNPADGASYGILGYVARAEGDYKRAAGFYEDALEREPENTEFLSVLCELRLQLY</sequence>
<dbReference type="GeneTree" id="ENSGT00950000182946"/>
<keyword evidence="6" id="KW-1185">Reference proteome</keyword>
<dbReference type="Proteomes" id="UP000265080">
    <property type="component" value="Chromosome 19"/>
</dbReference>
<proteinExistence type="inferred from homology"/>
<dbReference type="SUPFAM" id="SSF48452">
    <property type="entry name" value="TPR-like"/>
    <property type="match status" value="2"/>
</dbReference>
<dbReference type="STRING" id="161767.ENSAPEP00000012567"/>
<dbReference type="OMA" id="CEKGWSL"/>
<keyword evidence="1" id="KW-0677">Repeat</keyword>
<dbReference type="GO" id="GO:0005829">
    <property type="term" value="C:cytosol"/>
    <property type="evidence" value="ECO:0007669"/>
    <property type="project" value="TreeGrafter"/>
</dbReference>
<feature type="repeat" description="TPR" evidence="4">
    <location>
        <begin position="378"/>
        <end position="411"/>
    </location>
</feature>
<dbReference type="AlphaFoldDB" id="A0A3P8SK82"/>
<dbReference type="InterPro" id="IPR011990">
    <property type="entry name" value="TPR-like_helical_dom_sf"/>
</dbReference>
<organism evidence="5 6">
    <name type="scientific">Amphiprion percula</name>
    <name type="common">Orange clownfish</name>
    <name type="synonym">Lutjanus percula</name>
    <dbReference type="NCBI Taxonomy" id="161767"/>
    <lineage>
        <taxon>Eukaryota</taxon>
        <taxon>Metazoa</taxon>
        <taxon>Chordata</taxon>
        <taxon>Craniata</taxon>
        <taxon>Vertebrata</taxon>
        <taxon>Euteleostomi</taxon>
        <taxon>Actinopterygii</taxon>
        <taxon>Neopterygii</taxon>
        <taxon>Teleostei</taxon>
        <taxon>Neoteleostei</taxon>
        <taxon>Acanthomorphata</taxon>
        <taxon>Ovalentaria</taxon>
        <taxon>Pomacentridae</taxon>
        <taxon>Amphiprion</taxon>
    </lineage>
</organism>
<evidence type="ECO:0000256" key="2">
    <source>
        <dbReference type="ARBA" id="ARBA00022803"/>
    </source>
</evidence>
<evidence type="ECO:0000313" key="5">
    <source>
        <dbReference type="Ensembl" id="ENSAPEP00000012567.1"/>
    </source>
</evidence>
<dbReference type="PROSITE" id="PS50005">
    <property type="entry name" value="TPR"/>
    <property type="match status" value="1"/>
</dbReference>
<dbReference type="GO" id="GO:0051607">
    <property type="term" value="P:defense response to virus"/>
    <property type="evidence" value="ECO:0007669"/>
    <property type="project" value="TreeGrafter"/>
</dbReference>
<dbReference type="PANTHER" id="PTHR10271">
    <property type="entry name" value="INTERFERON-INDUCED PROTEIN WITH TETRATRICOPEPTIDE REPEATS"/>
    <property type="match status" value="1"/>
</dbReference>
<evidence type="ECO:0000313" key="6">
    <source>
        <dbReference type="Proteomes" id="UP000265080"/>
    </source>
</evidence>
<dbReference type="InterPro" id="IPR019734">
    <property type="entry name" value="TPR_rpt"/>
</dbReference>
<comment type="similarity">
    <text evidence="3">Belongs to the IFIT family.</text>
</comment>
<dbReference type="Pfam" id="PF13432">
    <property type="entry name" value="TPR_16"/>
    <property type="match status" value="1"/>
</dbReference>
<dbReference type="Gene3D" id="1.25.40.10">
    <property type="entry name" value="Tetratricopeptide repeat domain"/>
    <property type="match status" value="4"/>
</dbReference>
<evidence type="ECO:0000256" key="3">
    <source>
        <dbReference type="ARBA" id="ARBA00038336"/>
    </source>
</evidence>
<dbReference type="GO" id="GO:0045087">
    <property type="term" value="P:innate immune response"/>
    <property type="evidence" value="ECO:0007669"/>
    <property type="project" value="UniProtKB-KW"/>
</dbReference>
<protein>
    <submittedName>
        <fullName evidence="5">Uncharacterized protein</fullName>
    </submittedName>
</protein>
<dbReference type="Pfam" id="PF13424">
    <property type="entry name" value="TPR_12"/>
    <property type="match status" value="1"/>
</dbReference>
<evidence type="ECO:0000256" key="4">
    <source>
        <dbReference type="PROSITE-ProRule" id="PRU00339"/>
    </source>
</evidence>
<name>A0A3P8SK82_AMPPE</name>
<reference evidence="5" key="2">
    <citation type="submission" date="2025-08" db="UniProtKB">
        <authorList>
            <consortium name="Ensembl"/>
        </authorList>
    </citation>
    <scope>IDENTIFICATION</scope>
</reference>
<evidence type="ECO:0000256" key="1">
    <source>
        <dbReference type="ARBA" id="ARBA00022737"/>
    </source>
</evidence>